<evidence type="ECO:0000256" key="21">
    <source>
        <dbReference type="PROSITE-ProRule" id="PRU10141"/>
    </source>
</evidence>
<comment type="similarity">
    <text evidence="4">Belongs to the protein kinase superfamily. CMGC Ser/Thr protein kinase family. CDC2/CDKX subfamily.</text>
</comment>
<feature type="compositionally biased region" description="Polar residues" evidence="22">
    <location>
        <begin position="386"/>
        <end position="402"/>
    </location>
</feature>
<evidence type="ECO:0000256" key="8">
    <source>
        <dbReference type="ARBA" id="ARBA00022553"/>
    </source>
</evidence>
<dbReference type="GO" id="GO:0050773">
    <property type="term" value="P:regulation of dendrite development"/>
    <property type="evidence" value="ECO:0007669"/>
    <property type="project" value="TreeGrafter"/>
</dbReference>
<keyword evidence="6" id="KW-0963">Cytoplasm</keyword>
<dbReference type="Pfam" id="PF00069">
    <property type="entry name" value="Pkinase"/>
    <property type="match status" value="1"/>
</dbReference>
<sequence>MKIPNIGNVMNKFEILGVVGEGAYGVVLKCRHKETHEIVAIKKFKDSEENEEVKETTLRELKMLRTLKQENIVELKEAFRRRGKLYLVFEYVEKNMLELLEEMPNGVPPEKVKSYIYQLIKAIHWCHKNDIVHRDIKPENLLISHNDVLKLCDFGFARNLSEGSNANYTEYVATRWYRSPELLLGAPYGKAVDMWSVGCILGELSDGQPLFPGESEIDQLFTIQKVLGPLPAEQMKLFYSNPRFHGLRFPAVNHPQSLERRYLGILSGVLLDLMKNLLKLDPADRYLTEQCLNHPSFQTQRLLDRCGSSPSRSAKRKPYHGDSNTLSNRNQASKSSALQSHHRSNSKDIQTLGVGGPREEGLPANESFLNGNLPGAAHSPMHTKKSSNTPGSGNKDLANNNMPHLLSPKETKAKTEFDFNVDPKSSDGPGTKFLKSNTRSQQNRHSFMETSQSKTGTLQPGDKHSRHSYIDTIPQSSKSPSYRTKSKSHGVLTDSKSVGNLSETLDVQHKSLTRSVGSSREDCTEDTNRGGAYHDPHTEDGASSKENRILYNDPVPRRVGSFYRVPSPRPDSTYIENNVSNRASVLPADSGTVANHSKRQTTFDTWKSPENLNSHSEQLKEKEKQGFFRAIKKKKKKSQTMPSSDGQDLLALQKAIHSSNHQSSRQKDWHPEKMTEIQPHNQPLKSLRKLLHLSSSNHPVPAEPRFQPLPSQPAKAAFSEVRIHPMSQSSSSGSSNVRQEPQPKSRPTLQLPSQLEPTWHVSPVNRSASDGPPYSDQLPAKSGQNGHTYNRTNRSRMPNLNDLKETAL</sequence>
<dbReference type="Gene3D" id="1.10.510.10">
    <property type="entry name" value="Transferase(Phosphotransferase) domain 1"/>
    <property type="match status" value="1"/>
</dbReference>
<dbReference type="InterPro" id="IPR011009">
    <property type="entry name" value="Kinase-like_dom_sf"/>
</dbReference>
<accession>A0A1V4JBR9</accession>
<keyword evidence="14" id="KW-0539">Nucleus</keyword>
<evidence type="ECO:0000256" key="3">
    <source>
        <dbReference type="ARBA" id="ARBA00004300"/>
    </source>
</evidence>
<feature type="compositionally biased region" description="Basic and acidic residues" evidence="22">
    <location>
        <begin position="407"/>
        <end position="417"/>
    </location>
</feature>
<feature type="region of interest" description="Disordered" evidence="22">
    <location>
        <begin position="303"/>
        <end position="551"/>
    </location>
</feature>
<dbReference type="GO" id="GO:0005813">
    <property type="term" value="C:centrosome"/>
    <property type="evidence" value="ECO:0007669"/>
    <property type="project" value="UniProtKB-SubCell"/>
</dbReference>
<evidence type="ECO:0000256" key="5">
    <source>
        <dbReference type="ARBA" id="ARBA00012425"/>
    </source>
</evidence>
<comment type="catalytic activity">
    <reaction evidence="17">
        <text>L-seryl-[protein] + ATP = O-phospho-L-seryl-[protein] + ADP + H(+)</text>
        <dbReference type="Rhea" id="RHEA:17989"/>
        <dbReference type="Rhea" id="RHEA-COMP:9863"/>
        <dbReference type="Rhea" id="RHEA-COMP:11604"/>
        <dbReference type="ChEBI" id="CHEBI:15378"/>
        <dbReference type="ChEBI" id="CHEBI:29999"/>
        <dbReference type="ChEBI" id="CHEBI:30616"/>
        <dbReference type="ChEBI" id="CHEBI:83421"/>
        <dbReference type="ChEBI" id="CHEBI:456216"/>
        <dbReference type="EC" id="2.7.11.22"/>
    </reaction>
</comment>
<feature type="domain" description="Protein kinase" evidence="23">
    <location>
        <begin position="13"/>
        <end position="297"/>
    </location>
</feature>
<dbReference type="PROSITE" id="PS50011">
    <property type="entry name" value="PROTEIN_KINASE_DOM"/>
    <property type="match status" value="1"/>
</dbReference>
<dbReference type="FunFam" id="3.30.200.20:FF:001093">
    <property type="entry name" value="Cyclin-dependent kinase-like 5"/>
    <property type="match status" value="1"/>
</dbReference>
<dbReference type="OrthoDB" id="9929178at2759"/>
<dbReference type="PANTHER" id="PTHR24056:SF111">
    <property type="entry name" value="CYCLIN-DEPENDENT KINASE-LIKE 5"/>
    <property type="match status" value="1"/>
</dbReference>
<dbReference type="InterPro" id="IPR000719">
    <property type="entry name" value="Prot_kinase_dom"/>
</dbReference>
<feature type="binding site" evidence="21">
    <location>
        <position position="43"/>
    </location>
    <ligand>
        <name>ATP</name>
        <dbReference type="ChEBI" id="CHEBI:30616"/>
    </ligand>
</feature>
<dbReference type="InterPro" id="IPR050108">
    <property type="entry name" value="CDK"/>
</dbReference>
<evidence type="ECO:0000256" key="19">
    <source>
        <dbReference type="ARBA" id="ARBA00066155"/>
    </source>
</evidence>
<feature type="compositionally biased region" description="Basic and acidic residues" evidence="22">
    <location>
        <begin position="519"/>
        <end position="548"/>
    </location>
</feature>
<dbReference type="SMART" id="SM00220">
    <property type="entry name" value="S_TKc"/>
    <property type="match status" value="1"/>
</dbReference>
<dbReference type="GO" id="GO:0005524">
    <property type="term" value="F:ATP binding"/>
    <property type="evidence" value="ECO:0007669"/>
    <property type="project" value="UniProtKB-UniRule"/>
</dbReference>
<keyword evidence="11 24" id="KW-0418">Kinase</keyword>
<proteinExistence type="inferred from homology"/>
<gene>
    <name evidence="24" type="primary">CDKL5</name>
    <name evidence="24" type="ORF">AV530_012633</name>
</gene>
<dbReference type="PANTHER" id="PTHR24056">
    <property type="entry name" value="CELL DIVISION PROTEIN KINASE"/>
    <property type="match status" value="1"/>
</dbReference>
<keyword evidence="12 21" id="KW-0067">ATP-binding</keyword>
<reference evidence="24 25" key="1">
    <citation type="submission" date="2016-02" db="EMBL/GenBank/DDBJ databases">
        <title>Band-tailed pigeon sequencing and assembly.</title>
        <authorList>
            <person name="Soares A.E."/>
            <person name="Novak B.J."/>
            <person name="Rice E.S."/>
            <person name="O'Connell B."/>
            <person name="Chang D."/>
            <person name="Weber S."/>
            <person name="Shapiro B."/>
        </authorList>
    </citation>
    <scope>NUCLEOTIDE SEQUENCE [LARGE SCALE GENOMIC DNA]</scope>
    <source>
        <strain evidence="24">BTP2013</strain>
        <tissue evidence="24">Blood</tissue>
    </source>
</reference>
<evidence type="ECO:0000259" key="23">
    <source>
        <dbReference type="PROSITE" id="PS50011"/>
    </source>
</evidence>
<feature type="compositionally biased region" description="Polar residues" evidence="22">
    <location>
        <begin position="434"/>
        <end position="458"/>
    </location>
</feature>
<dbReference type="FunFam" id="1.10.510.10:FF:000127">
    <property type="entry name" value="Putative cyclin-dependent kinase-like 5"/>
    <property type="match status" value="1"/>
</dbReference>
<keyword evidence="7" id="KW-0723">Serine/threonine-protein kinase</keyword>
<feature type="compositionally biased region" description="Polar residues" evidence="22">
    <location>
        <begin position="745"/>
        <end position="756"/>
    </location>
</feature>
<comment type="catalytic activity">
    <reaction evidence="16">
        <text>L-threonyl-[protein] + ATP = O-phospho-L-threonyl-[protein] + ADP + H(+)</text>
        <dbReference type="Rhea" id="RHEA:46608"/>
        <dbReference type="Rhea" id="RHEA-COMP:11060"/>
        <dbReference type="Rhea" id="RHEA-COMP:11605"/>
        <dbReference type="ChEBI" id="CHEBI:15378"/>
        <dbReference type="ChEBI" id="CHEBI:30013"/>
        <dbReference type="ChEBI" id="CHEBI:30616"/>
        <dbReference type="ChEBI" id="CHEBI:61977"/>
        <dbReference type="ChEBI" id="CHEBI:456216"/>
        <dbReference type="EC" id="2.7.11.22"/>
    </reaction>
</comment>
<evidence type="ECO:0000256" key="18">
    <source>
        <dbReference type="ARBA" id="ARBA00053703"/>
    </source>
</evidence>
<evidence type="ECO:0000256" key="16">
    <source>
        <dbReference type="ARBA" id="ARBA00047811"/>
    </source>
</evidence>
<evidence type="ECO:0000256" key="20">
    <source>
        <dbReference type="ARBA" id="ARBA00068080"/>
    </source>
</evidence>
<comment type="subcellular location">
    <subcellularLocation>
        <location evidence="1">Cytoplasm</location>
        <location evidence="1">Cytoskeleton</location>
        <location evidence="1">Cilium basal body</location>
    </subcellularLocation>
    <subcellularLocation>
        <location evidence="3">Cytoplasm</location>
        <location evidence="3">Cytoskeleton</location>
        <location evidence="3">Microtubule organizing center</location>
        <location evidence="3">Centrosome</location>
    </subcellularLocation>
    <subcellularLocation>
        <location evidence="2">Nucleus</location>
    </subcellularLocation>
</comment>
<name>A0A1V4JBR9_PATFA</name>
<evidence type="ECO:0000313" key="24">
    <source>
        <dbReference type="EMBL" id="OPJ69631.1"/>
    </source>
</evidence>
<feature type="compositionally biased region" description="Polar residues" evidence="22">
    <location>
        <begin position="473"/>
        <end position="483"/>
    </location>
</feature>
<dbReference type="GO" id="GO:0045773">
    <property type="term" value="P:positive regulation of axon extension"/>
    <property type="evidence" value="ECO:0007669"/>
    <property type="project" value="TreeGrafter"/>
</dbReference>
<dbReference type="PROSITE" id="PS00107">
    <property type="entry name" value="PROTEIN_KINASE_ATP"/>
    <property type="match status" value="1"/>
</dbReference>
<evidence type="ECO:0000256" key="22">
    <source>
        <dbReference type="SAM" id="MobiDB-lite"/>
    </source>
</evidence>
<comment type="caution">
    <text evidence="24">The sequence shown here is derived from an EMBL/GenBank/DDBJ whole genome shotgun (WGS) entry which is preliminary data.</text>
</comment>
<keyword evidence="15" id="KW-0966">Cell projection</keyword>
<keyword evidence="25" id="KW-1185">Reference proteome</keyword>
<dbReference type="EMBL" id="LSYS01008075">
    <property type="protein sequence ID" value="OPJ69631.1"/>
    <property type="molecule type" value="Genomic_DNA"/>
</dbReference>
<evidence type="ECO:0000256" key="10">
    <source>
        <dbReference type="ARBA" id="ARBA00022741"/>
    </source>
</evidence>
<evidence type="ECO:0000256" key="11">
    <source>
        <dbReference type="ARBA" id="ARBA00022777"/>
    </source>
</evidence>
<dbReference type="GO" id="GO:0004693">
    <property type="term" value="F:cyclin-dependent protein serine/threonine kinase activity"/>
    <property type="evidence" value="ECO:0007669"/>
    <property type="project" value="UniProtKB-EC"/>
</dbReference>
<feature type="compositionally biased region" description="Polar residues" evidence="22">
    <location>
        <begin position="782"/>
        <end position="798"/>
    </location>
</feature>
<evidence type="ECO:0000256" key="7">
    <source>
        <dbReference type="ARBA" id="ARBA00022527"/>
    </source>
</evidence>
<evidence type="ECO:0000256" key="13">
    <source>
        <dbReference type="ARBA" id="ARBA00023212"/>
    </source>
</evidence>
<dbReference type="CDD" id="cd07848">
    <property type="entry name" value="STKc_CDKL5"/>
    <property type="match status" value="1"/>
</dbReference>
<evidence type="ECO:0000256" key="9">
    <source>
        <dbReference type="ARBA" id="ARBA00022679"/>
    </source>
</evidence>
<comment type="subunit">
    <text evidence="19">Interacts with MECP2.</text>
</comment>
<evidence type="ECO:0000313" key="25">
    <source>
        <dbReference type="Proteomes" id="UP000190648"/>
    </source>
</evidence>
<keyword evidence="10 21" id="KW-0547">Nucleotide-binding</keyword>
<dbReference type="InterPro" id="IPR008271">
    <property type="entry name" value="Ser/Thr_kinase_AS"/>
</dbReference>
<protein>
    <recommendedName>
        <fullName evidence="20">Cyclin-dependent kinase-like 5</fullName>
        <ecNumber evidence="5">2.7.11.22</ecNumber>
    </recommendedName>
</protein>
<evidence type="ECO:0000256" key="6">
    <source>
        <dbReference type="ARBA" id="ARBA00022490"/>
    </source>
</evidence>
<dbReference type="Gene3D" id="3.30.200.20">
    <property type="entry name" value="Phosphorylase Kinase, domain 1"/>
    <property type="match status" value="1"/>
</dbReference>
<feature type="compositionally biased region" description="Polar residues" evidence="22">
    <location>
        <begin position="322"/>
        <end position="339"/>
    </location>
</feature>
<keyword evidence="9" id="KW-0808">Transferase</keyword>
<evidence type="ECO:0000256" key="4">
    <source>
        <dbReference type="ARBA" id="ARBA00006485"/>
    </source>
</evidence>
<evidence type="ECO:0000256" key="12">
    <source>
        <dbReference type="ARBA" id="ARBA00022840"/>
    </source>
</evidence>
<dbReference type="GO" id="GO:0032839">
    <property type="term" value="C:dendrite cytoplasm"/>
    <property type="evidence" value="ECO:0007669"/>
    <property type="project" value="TreeGrafter"/>
</dbReference>
<feature type="region of interest" description="Disordered" evidence="22">
    <location>
        <begin position="724"/>
        <end position="808"/>
    </location>
</feature>
<evidence type="ECO:0000256" key="1">
    <source>
        <dbReference type="ARBA" id="ARBA00004120"/>
    </source>
</evidence>
<dbReference type="GO" id="GO:0005634">
    <property type="term" value="C:nucleus"/>
    <property type="evidence" value="ECO:0007669"/>
    <property type="project" value="UniProtKB-SubCell"/>
</dbReference>
<dbReference type="InterPro" id="IPR017441">
    <property type="entry name" value="Protein_kinase_ATP_BS"/>
</dbReference>
<feature type="compositionally biased region" description="Polar residues" evidence="22">
    <location>
        <begin position="494"/>
        <end position="505"/>
    </location>
</feature>
<comment type="function">
    <text evidence="18">Mediates phosphorylation of MECP2. May regulate ciliogenesis.</text>
</comment>
<evidence type="ECO:0000256" key="14">
    <source>
        <dbReference type="ARBA" id="ARBA00023242"/>
    </source>
</evidence>
<keyword evidence="8" id="KW-0597">Phosphoprotein</keyword>
<evidence type="ECO:0000256" key="15">
    <source>
        <dbReference type="ARBA" id="ARBA00023273"/>
    </source>
</evidence>
<evidence type="ECO:0000256" key="17">
    <source>
        <dbReference type="ARBA" id="ARBA00048367"/>
    </source>
</evidence>
<organism evidence="24 25">
    <name type="scientific">Patagioenas fasciata monilis</name>
    <dbReference type="NCBI Taxonomy" id="372326"/>
    <lineage>
        <taxon>Eukaryota</taxon>
        <taxon>Metazoa</taxon>
        <taxon>Chordata</taxon>
        <taxon>Craniata</taxon>
        <taxon>Vertebrata</taxon>
        <taxon>Euteleostomi</taxon>
        <taxon>Archelosauria</taxon>
        <taxon>Archosauria</taxon>
        <taxon>Dinosauria</taxon>
        <taxon>Saurischia</taxon>
        <taxon>Theropoda</taxon>
        <taxon>Coelurosauria</taxon>
        <taxon>Aves</taxon>
        <taxon>Neognathae</taxon>
        <taxon>Neoaves</taxon>
        <taxon>Columbimorphae</taxon>
        <taxon>Columbiformes</taxon>
        <taxon>Columbidae</taxon>
        <taxon>Patagioenas</taxon>
    </lineage>
</organism>
<dbReference type="PROSITE" id="PS00108">
    <property type="entry name" value="PROTEIN_KINASE_ST"/>
    <property type="match status" value="1"/>
</dbReference>
<dbReference type="AlphaFoldDB" id="A0A1V4JBR9"/>
<dbReference type="EC" id="2.7.11.22" evidence="5"/>
<dbReference type="SUPFAM" id="SSF56112">
    <property type="entry name" value="Protein kinase-like (PK-like)"/>
    <property type="match status" value="1"/>
</dbReference>
<evidence type="ECO:0000256" key="2">
    <source>
        <dbReference type="ARBA" id="ARBA00004123"/>
    </source>
</evidence>
<dbReference type="Proteomes" id="UP000190648">
    <property type="component" value="Unassembled WGS sequence"/>
</dbReference>
<keyword evidence="13" id="KW-0206">Cytoskeleton</keyword>